<keyword evidence="3" id="KW-1185">Reference proteome</keyword>
<dbReference type="RefSeq" id="WP_057665287.1">
    <property type="nucleotide sequence ID" value="NZ_LDJH01000011.1"/>
</dbReference>
<evidence type="ECO:0000259" key="1">
    <source>
        <dbReference type="Pfam" id="PF01882"/>
    </source>
</evidence>
<dbReference type="SUPFAM" id="SSF53300">
    <property type="entry name" value="vWA-like"/>
    <property type="match status" value="1"/>
</dbReference>
<protein>
    <submittedName>
        <fullName evidence="2">von Willebrand factor A</fullName>
    </submittedName>
</protein>
<dbReference type="InterPro" id="IPR002881">
    <property type="entry name" value="DUF58"/>
</dbReference>
<dbReference type="PANTHER" id="PTHR33608">
    <property type="entry name" value="BLL2464 PROTEIN"/>
    <property type="match status" value="1"/>
</dbReference>
<proteinExistence type="predicted"/>
<dbReference type="PATRIC" id="fig|266128.3.peg.260"/>
<dbReference type="Proteomes" id="UP000051254">
    <property type="component" value="Unassembled WGS sequence"/>
</dbReference>
<evidence type="ECO:0000313" key="3">
    <source>
        <dbReference type="Proteomes" id="UP000051254"/>
    </source>
</evidence>
<dbReference type="InterPro" id="IPR036465">
    <property type="entry name" value="vWFA_dom_sf"/>
</dbReference>
<gene>
    <name evidence="2" type="ORF">ABB25_06935</name>
</gene>
<comment type="caution">
    <text evidence="2">The sequence shown here is derived from an EMBL/GenBank/DDBJ whole genome shotgun (WGS) entry which is preliminary data.</text>
</comment>
<dbReference type="STRING" id="266128.ABB25_06935"/>
<evidence type="ECO:0000313" key="2">
    <source>
        <dbReference type="EMBL" id="KRG58375.1"/>
    </source>
</evidence>
<dbReference type="PANTHER" id="PTHR33608:SF7">
    <property type="entry name" value="DUF58 DOMAIN-CONTAINING PROTEIN"/>
    <property type="match status" value="1"/>
</dbReference>
<dbReference type="AlphaFoldDB" id="A0A0R0BXQ1"/>
<reference evidence="2 3" key="1">
    <citation type="submission" date="2015-05" db="EMBL/GenBank/DDBJ databases">
        <title>Genome sequencing and analysis of members of genus Stenotrophomonas.</title>
        <authorList>
            <person name="Patil P.P."/>
            <person name="Midha S."/>
            <person name="Patil P.B."/>
        </authorList>
    </citation>
    <scope>NUCLEOTIDE SEQUENCE [LARGE SCALE GENOMIC DNA]</scope>
    <source>
        <strain evidence="2 3">DSM 17805</strain>
    </source>
</reference>
<dbReference type="OrthoDB" id="9812729at2"/>
<organism evidence="2 3">
    <name type="scientific">Stenotrophomonas koreensis</name>
    <dbReference type="NCBI Taxonomy" id="266128"/>
    <lineage>
        <taxon>Bacteria</taxon>
        <taxon>Pseudomonadati</taxon>
        <taxon>Pseudomonadota</taxon>
        <taxon>Gammaproteobacteria</taxon>
        <taxon>Lysobacterales</taxon>
        <taxon>Lysobacteraceae</taxon>
        <taxon>Stenotrophomonas</taxon>
    </lineage>
</organism>
<dbReference type="Pfam" id="PF01882">
    <property type="entry name" value="DUF58"/>
    <property type="match status" value="1"/>
</dbReference>
<dbReference type="Gene3D" id="3.40.50.410">
    <property type="entry name" value="von Willebrand factor, type A domain"/>
    <property type="match status" value="1"/>
</dbReference>
<name>A0A0R0BXQ1_9GAMM</name>
<feature type="domain" description="DUF58" evidence="1">
    <location>
        <begin position="50"/>
        <end position="257"/>
    </location>
</feature>
<dbReference type="EMBL" id="LDJH01000011">
    <property type="protein sequence ID" value="KRG58375.1"/>
    <property type="molecule type" value="Genomic_DNA"/>
</dbReference>
<accession>A0A0R0BXQ1</accession>
<sequence length="300" mass="32246">MSTPSPLFPLPAGVRAGLRGLSLRPRRGRGVRGLGLHASRQQGEGLEFSQYRGYQPGDEPRRVDWKLYARSEKLFVRQSEREAPLTIWLLLDASASMAQADRATPTWRRWDAACQLAACLTELAIAQGDHLGLAVVSANGLQLLPATSALRQRDALALQLARTTPQGQWPEGEVLAPLLARIGRDDLTIALSDGFEDALTTALERLSASGRDTWLAQLLTGEERDFPFAAGHRFVDPETGSELPGHGPALRAGYLQRFAAAQDALHGRLRAAGVHVAVGHTDEATTAVLGRLCAASGGAR</sequence>